<feature type="transmembrane region" description="Helical" evidence="1">
    <location>
        <begin position="6"/>
        <end position="30"/>
    </location>
</feature>
<keyword evidence="1" id="KW-1133">Transmembrane helix</keyword>
<accession>A0A514D3Q2</accession>
<keyword evidence="1" id="KW-0472">Membrane</keyword>
<dbReference type="EMBL" id="MN033956">
    <property type="protein sequence ID" value="QDH88248.1"/>
    <property type="molecule type" value="Genomic_RNA"/>
</dbReference>
<keyword evidence="1" id="KW-0812">Transmembrane</keyword>
<sequence length="60" mass="6660">MKNEKFDLIVWLAVIVLVMFWGLILGFLVGEILPDGFIHKVDRLIANALRAAGGYENGSD</sequence>
<name>A0A514D3Q2_9VIRU</name>
<organism evidence="2">
    <name type="scientific">Leviviridae sp</name>
    <dbReference type="NCBI Taxonomy" id="2027243"/>
    <lineage>
        <taxon>Viruses</taxon>
        <taxon>Riboviria</taxon>
        <taxon>Orthornavirae</taxon>
        <taxon>Lenarviricota</taxon>
        <taxon>Leviviricetes</taxon>
        <taxon>Norzivirales</taxon>
        <taxon>Fiersviridae</taxon>
    </lineage>
</organism>
<evidence type="ECO:0000313" key="2">
    <source>
        <dbReference type="EMBL" id="QDH88248.1"/>
    </source>
</evidence>
<evidence type="ECO:0000256" key="1">
    <source>
        <dbReference type="SAM" id="Phobius"/>
    </source>
</evidence>
<gene>
    <name evidence="2" type="ORF">H3Rhizo37832_000002</name>
</gene>
<proteinExistence type="predicted"/>
<protein>
    <submittedName>
        <fullName evidence="2">Uncharacterized protein</fullName>
    </submittedName>
</protein>
<reference evidence="2" key="1">
    <citation type="submission" date="2019-05" db="EMBL/GenBank/DDBJ databases">
        <title>Metatranscriptomic reconstruction reveals RNA viruses with the potential to shape carbon cycling in soil.</title>
        <authorList>
            <person name="Starr E.P."/>
            <person name="Nuccio E."/>
            <person name="Pett-Ridge J."/>
            <person name="Banfield J.F."/>
            <person name="Firestone M.K."/>
        </authorList>
    </citation>
    <scope>NUCLEOTIDE SEQUENCE</scope>
    <source>
        <strain evidence="2">H3_Rhizo_37_scaffold_832</strain>
    </source>
</reference>